<dbReference type="HOGENOM" id="CLU_2689435_0_0_1"/>
<protein>
    <submittedName>
        <fullName evidence="1">Uncharacterized protein</fullName>
    </submittedName>
</protein>
<dbReference type="EMBL" id="KN835242">
    <property type="protein sequence ID" value="KIK42324.1"/>
    <property type="molecule type" value="Genomic_DNA"/>
</dbReference>
<evidence type="ECO:0000313" key="1">
    <source>
        <dbReference type="EMBL" id="KIK42324.1"/>
    </source>
</evidence>
<accession>A0A0D0AWV7</accession>
<name>A0A0D0AWV7_9AGAM</name>
<dbReference type="InParanoid" id="A0A0D0AWV7"/>
<dbReference type="AlphaFoldDB" id="A0A0D0AWV7"/>
<keyword evidence="2" id="KW-1185">Reference proteome</keyword>
<sequence length="74" mass="8052">MTQSIRAVPVTDTVSFLHITSNVARKCGHKNWNMQHHGRVTTASFSPGSSQQMLRGGLLALGPQTGYLNKDTTI</sequence>
<gene>
    <name evidence="1" type="ORF">CY34DRAFT_805071</name>
</gene>
<proteinExistence type="predicted"/>
<organism evidence="1 2">
    <name type="scientific">Suillus luteus UH-Slu-Lm8-n1</name>
    <dbReference type="NCBI Taxonomy" id="930992"/>
    <lineage>
        <taxon>Eukaryota</taxon>
        <taxon>Fungi</taxon>
        <taxon>Dikarya</taxon>
        <taxon>Basidiomycota</taxon>
        <taxon>Agaricomycotina</taxon>
        <taxon>Agaricomycetes</taxon>
        <taxon>Agaricomycetidae</taxon>
        <taxon>Boletales</taxon>
        <taxon>Suillineae</taxon>
        <taxon>Suillaceae</taxon>
        <taxon>Suillus</taxon>
    </lineage>
</organism>
<dbReference type="Proteomes" id="UP000054485">
    <property type="component" value="Unassembled WGS sequence"/>
</dbReference>
<evidence type="ECO:0000313" key="2">
    <source>
        <dbReference type="Proteomes" id="UP000054485"/>
    </source>
</evidence>
<reference evidence="2" key="2">
    <citation type="submission" date="2015-01" db="EMBL/GenBank/DDBJ databases">
        <title>Evolutionary Origins and Diversification of the Mycorrhizal Mutualists.</title>
        <authorList>
            <consortium name="DOE Joint Genome Institute"/>
            <consortium name="Mycorrhizal Genomics Consortium"/>
            <person name="Kohler A."/>
            <person name="Kuo A."/>
            <person name="Nagy L.G."/>
            <person name="Floudas D."/>
            <person name="Copeland A."/>
            <person name="Barry K.W."/>
            <person name="Cichocki N."/>
            <person name="Veneault-Fourrey C."/>
            <person name="LaButti K."/>
            <person name="Lindquist E.A."/>
            <person name="Lipzen A."/>
            <person name="Lundell T."/>
            <person name="Morin E."/>
            <person name="Murat C."/>
            <person name="Riley R."/>
            <person name="Ohm R."/>
            <person name="Sun H."/>
            <person name="Tunlid A."/>
            <person name="Henrissat B."/>
            <person name="Grigoriev I.V."/>
            <person name="Hibbett D.S."/>
            <person name="Martin F."/>
        </authorList>
    </citation>
    <scope>NUCLEOTIDE SEQUENCE [LARGE SCALE GENOMIC DNA]</scope>
    <source>
        <strain evidence="2">UH-Slu-Lm8-n1</strain>
    </source>
</reference>
<reference evidence="1 2" key="1">
    <citation type="submission" date="2014-04" db="EMBL/GenBank/DDBJ databases">
        <authorList>
            <consortium name="DOE Joint Genome Institute"/>
            <person name="Kuo A."/>
            <person name="Ruytinx J."/>
            <person name="Rineau F."/>
            <person name="Colpaert J."/>
            <person name="Kohler A."/>
            <person name="Nagy L.G."/>
            <person name="Floudas D."/>
            <person name="Copeland A."/>
            <person name="Barry K.W."/>
            <person name="Cichocki N."/>
            <person name="Veneault-Fourrey C."/>
            <person name="LaButti K."/>
            <person name="Lindquist E.A."/>
            <person name="Lipzen A."/>
            <person name="Lundell T."/>
            <person name="Morin E."/>
            <person name="Murat C."/>
            <person name="Sun H."/>
            <person name="Tunlid A."/>
            <person name="Henrissat B."/>
            <person name="Grigoriev I.V."/>
            <person name="Hibbett D.S."/>
            <person name="Martin F."/>
            <person name="Nordberg H.P."/>
            <person name="Cantor M.N."/>
            <person name="Hua S.X."/>
        </authorList>
    </citation>
    <scope>NUCLEOTIDE SEQUENCE [LARGE SCALE GENOMIC DNA]</scope>
    <source>
        <strain evidence="1 2">UH-Slu-Lm8-n1</strain>
    </source>
</reference>